<evidence type="ECO:0000313" key="2">
    <source>
        <dbReference type="EMBL" id="KAK5615407.1"/>
    </source>
</evidence>
<accession>A0AAV9S390</accession>
<proteinExistence type="predicted"/>
<evidence type="ECO:0000256" key="1">
    <source>
        <dbReference type="SAM" id="MobiDB-lite"/>
    </source>
</evidence>
<dbReference type="AlphaFoldDB" id="A0AAV9S390"/>
<feature type="compositionally biased region" description="Polar residues" evidence="1">
    <location>
        <begin position="52"/>
        <end position="66"/>
    </location>
</feature>
<sequence>MRGRTPEARSSQGGRRWPRKEGKNQNQNNPTRTGGGARVQAAGPEAVPGRSGDQQADNVGAGNQQAGDVGAETTGTFGEAVEICGGAAEAQQVE</sequence>
<gene>
    <name evidence="2" type="ORF">CRENBAI_001669</name>
</gene>
<protein>
    <submittedName>
        <fullName evidence="2">Uncharacterized protein</fullName>
    </submittedName>
</protein>
<evidence type="ECO:0000313" key="3">
    <source>
        <dbReference type="Proteomes" id="UP001311232"/>
    </source>
</evidence>
<comment type="caution">
    <text evidence="2">The sequence shown here is derived from an EMBL/GenBank/DDBJ whole genome shotgun (WGS) entry which is preliminary data.</text>
</comment>
<name>A0AAV9S390_9TELE</name>
<dbReference type="EMBL" id="JAHHUM010000968">
    <property type="protein sequence ID" value="KAK5615407.1"/>
    <property type="molecule type" value="Genomic_DNA"/>
</dbReference>
<feature type="region of interest" description="Disordered" evidence="1">
    <location>
        <begin position="1"/>
        <end position="74"/>
    </location>
</feature>
<dbReference type="Proteomes" id="UP001311232">
    <property type="component" value="Unassembled WGS sequence"/>
</dbReference>
<reference evidence="2 3" key="1">
    <citation type="submission" date="2021-06" db="EMBL/GenBank/DDBJ databases">
        <authorList>
            <person name="Palmer J.M."/>
        </authorList>
    </citation>
    <scope>NUCLEOTIDE SEQUENCE [LARGE SCALE GENOMIC DNA]</scope>
    <source>
        <strain evidence="2 3">MEX-2019</strain>
        <tissue evidence="2">Muscle</tissue>
    </source>
</reference>
<keyword evidence="3" id="KW-1185">Reference proteome</keyword>
<organism evidence="2 3">
    <name type="scientific">Crenichthys baileyi</name>
    <name type="common">White River springfish</name>
    <dbReference type="NCBI Taxonomy" id="28760"/>
    <lineage>
        <taxon>Eukaryota</taxon>
        <taxon>Metazoa</taxon>
        <taxon>Chordata</taxon>
        <taxon>Craniata</taxon>
        <taxon>Vertebrata</taxon>
        <taxon>Euteleostomi</taxon>
        <taxon>Actinopterygii</taxon>
        <taxon>Neopterygii</taxon>
        <taxon>Teleostei</taxon>
        <taxon>Neoteleostei</taxon>
        <taxon>Acanthomorphata</taxon>
        <taxon>Ovalentaria</taxon>
        <taxon>Atherinomorphae</taxon>
        <taxon>Cyprinodontiformes</taxon>
        <taxon>Goodeidae</taxon>
        <taxon>Crenichthys</taxon>
    </lineage>
</organism>